<gene>
    <name evidence="2" type="ordered locus">Dshi_1686</name>
</gene>
<accession>A8LLQ0</accession>
<feature type="domain" description="Transglutaminase-like" evidence="1">
    <location>
        <begin position="158"/>
        <end position="218"/>
    </location>
</feature>
<dbReference type="Gene3D" id="3.10.620.30">
    <property type="match status" value="1"/>
</dbReference>
<dbReference type="Pfam" id="PF01841">
    <property type="entry name" value="Transglut_core"/>
    <property type="match status" value="1"/>
</dbReference>
<evidence type="ECO:0000313" key="2">
    <source>
        <dbReference type="EMBL" id="ABV93428.1"/>
    </source>
</evidence>
<dbReference type="PANTHER" id="PTHR33490:SF12">
    <property type="entry name" value="BLL5557 PROTEIN"/>
    <property type="match status" value="1"/>
</dbReference>
<dbReference type="Gene3D" id="2.60.40.2250">
    <property type="match status" value="1"/>
</dbReference>
<dbReference type="InterPro" id="IPR002931">
    <property type="entry name" value="Transglutaminase-like"/>
</dbReference>
<dbReference type="OrthoDB" id="5438043at2"/>
<dbReference type="InterPro" id="IPR038765">
    <property type="entry name" value="Papain-like_cys_pep_sf"/>
</dbReference>
<evidence type="ECO:0000259" key="1">
    <source>
        <dbReference type="SMART" id="SM00460"/>
    </source>
</evidence>
<reference evidence="3" key="1">
    <citation type="journal article" date="2010" name="ISME J.">
        <title>The complete genome sequence of the algal symbiont Dinoroseobacter shibae: a hitchhiker's guide to life in the sea.</title>
        <authorList>
            <person name="Wagner-Dobler I."/>
            <person name="Ballhausen B."/>
            <person name="Berger M."/>
            <person name="Brinkhoff T."/>
            <person name="Buchholz I."/>
            <person name="Bunk B."/>
            <person name="Cypionka H."/>
            <person name="Daniel R."/>
            <person name="Drepper T."/>
            <person name="Gerdts G."/>
            <person name="Hahnke S."/>
            <person name="Han C."/>
            <person name="Jahn D."/>
            <person name="Kalhoefer D."/>
            <person name="Kiss H."/>
            <person name="Klenk H.P."/>
            <person name="Kyrpides N."/>
            <person name="Liebl W."/>
            <person name="Liesegang H."/>
            <person name="Meincke L."/>
            <person name="Pati A."/>
            <person name="Petersen J."/>
            <person name="Piekarski T."/>
            <person name="Pommerenke C."/>
            <person name="Pradella S."/>
            <person name="Pukall R."/>
            <person name="Rabus R."/>
            <person name="Stackebrandt E."/>
            <person name="Thole S."/>
            <person name="Thompson L."/>
            <person name="Tielen P."/>
            <person name="Tomasch J."/>
            <person name="von Jan M."/>
            <person name="Wanphrut N."/>
            <person name="Wichels A."/>
            <person name="Zech H."/>
            <person name="Simon M."/>
        </authorList>
    </citation>
    <scope>NUCLEOTIDE SEQUENCE [LARGE SCALE GENOMIC DNA]</scope>
    <source>
        <strain evidence="3">DSM 16493 / NCIMB 14021 / DFL 12</strain>
    </source>
</reference>
<dbReference type="AlphaFoldDB" id="A8LLQ0"/>
<sequence>MKLKIDVQMSYDLDPSGTVLLTLELAEFPGQRILRSALDIDHARVSRVQGAEGIGQRTWARISYPQMWLGYTAQVEVTRPKVELAPLAHTPMHDLPGETLSFLRPSRFCQSDKFATFVDRRFGDMQGGAKVAAILEWIAEEMIYVPTASNSETTVMETFVDRQGVCRDYVHMVCALCRAAGIPARYASVYGRGVTPPDFHAVAEVWLDGAWRLVDATGMCAPDEMAVIAVGRDACDVAFMETEGPAMLISQSVTVTAA</sequence>
<dbReference type="Proteomes" id="UP000006833">
    <property type="component" value="Chromosome"/>
</dbReference>
<dbReference type="EMBL" id="CP000830">
    <property type="protein sequence ID" value="ABV93428.1"/>
    <property type="molecule type" value="Genomic_DNA"/>
</dbReference>
<proteinExistence type="predicted"/>
<dbReference type="HOGENOM" id="CLU_064253_1_0_5"/>
<dbReference type="SUPFAM" id="SSF54001">
    <property type="entry name" value="Cysteine proteinases"/>
    <property type="match status" value="1"/>
</dbReference>
<protein>
    <recommendedName>
        <fullName evidence="1">Transglutaminase-like domain-containing protein</fullName>
    </recommendedName>
</protein>
<dbReference type="STRING" id="398580.Dshi_1686"/>
<organism evidence="2 3">
    <name type="scientific">Dinoroseobacter shibae (strain DSM 16493 / NCIMB 14021 / DFL 12)</name>
    <dbReference type="NCBI Taxonomy" id="398580"/>
    <lineage>
        <taxon>Bacteria</taxon>
        <taxon>Pseudomonadati</taxon>
        <taxon>Pseudomonadota</taxon>
        <taxon>Alphaproteobacteria</taxon>
        <taxon>Rhodobacterales</taxon>
        <taxon>Roseobacteraceae</taxon>
        <taxon>Dinoroseobacter</taxon>
    </lineage>
</organism>
<name>A8LLQ0_DINSH</name>
<dbReference type="PANTHER" id="PTHR33490">
    <property type="entry name" value="BLR5614 PROTEIN-RELATED"/>
    <property type="match status" value="1"/>
</dbReference>
<dbReference type="KEGG" id="dsh:Dshi_1686"/>
<dbReference type="SMART" id="SM00460">
    <property type="entry name" value="TGc"/>
    <property type="match status" value="1"/>
</dbReference>
<evidence type="ECO:0000313" key="3">
    <source>
        <dbReference type="Proteomes" id="UP000006833"/>
    </source>
</evidence>
<keyword evidence="3" id="KW-1185">Reference proteome</keyword>
<dbReference type="eggNOG" id="COG1305">
    <property type="taxonomic scope" value="Bacteria"/>
</dbReference>
<dbReference type="RefSeq" id="WP_012178358.1">
    <property type="nucleotide sequence ID" value="NC_009952.1"/>
</dbReference>